<gene>
    <name evidence="2" type="ORF">I8752_28955</name>
</gene>
<reference evidence="2 3" key="1">
    <citation type="journal article" date="2021" name="Int. J. Syst. Evol. Microbiol.">
        <title>Amazonocrinis nigriterrae gen. nov., sp. nov., Atlanticothrix silvestris gen. nov., sp. nov. and Dendronalium phyllosphericum gen. nov., sp. nov., nostocacean cyanobacteria from Brazilian environments.</title>
        <authorList>
            <person name="Alvarenga D.O."/>
            <person name="Andreote A.P.D."/>
            <person name="Branco L.H.Z."/>
            <person name="Delbaje E."/>
            <person name="Cruz R.B."/>
            <person name="Varani A.M."/>
            <person name="Fiore M.F."/>
        </authorList>
    </citation>
    <scope>NUCLEOTIDE SEQUENCE [LARGE SCALE GENOMIC DNA]</scope>
    <source>
        <strain evidence="2 3">CENA369</strain>
    </source>
</reference>
<feature type="transmembrane region" description="Helical" evidence="1">
    <location>
        <begin position="12"/>
        <end position="30"/>
    </location>
</feature>
<organism evidence="2 3">
    <name type="scientific">Dendronalium phyllosphericum CENA369</name>
    <dbReference type="NCBI Taxonomy" id="1725256"/>
    <lineage>
        <taxon>Bacteria</taxon>
        <taxon>Bacillati</taxon>
        <taxon>Cyanobacteriota</taxon>
        <taxon>Cyanophyceae</taxon>
        <taxon>Nostocales</taxon>
        <taxon>Nostocaceae</taxon>
        <taxon>Dendronalium</taxon>
        <taxon>Dendronalium phyllosphericum</taxon>
    </lineage>
</organism>
<dbReference type="EMBL" id="JAECZA010000245">
    <property type="protein sequence ID" value="MBH8576941.1"/>
    <property type="molecule type" value="Genomic_DNA"/>
</dbReference>
<accession>A0A8J7LH29</accession>
<dbReference type="Proteomes" id="UP000662314">
    <property type="component" value="Unassembled WGS sequence"/>
</dbReference>
<keyword evidence="3" id="KW-1185">Reference proteome</keyword>
<evidence type="ECO:0000256" key="1">
    <source>
        <dbReference type="SAM" id="Phobius"/>
    </source>
</evidence>
<sequence length="73" mass="7871">MPRLIGQRRSPAGLYMLSAIVVAISAAGVLEYQGVFDLENLVQQVKIKLNTSSLSSNSPTTCLSKIVLSNKYS</sequence>
<evidence type="ECO:0000313" key="3">
    <source>
        <dbReference type="Proteomes" id="UP000662314"/>
    </source>
</evidence>
<comment type="caution">
    <text evidence="2">The sequence shown here is derived from an EMBL/GenBank/DDBJ whole genome shotgun (WGS) entry which is preliminary data.</text>
</comment>
<dbReference type="RefSeq" id="WP_214435662.1">
    <property type="nucleotide sequence ID" value="NZ_CAWPUQ010000174.1"/>
</dbReference>
<keyword evidence="1" id="KW-0812">Transmembrane</keyword>
<evidence type="ECO:0000313" key="2">
    <source>
        <dbReference type="EMBL" id="MBH8576941.1"/>
    </source>
</evidence>
<keyword evidence="1" id="KW-0472">Membrane</keyword>
<name>A0A8J7LH29_9NOST</name>
<dbReference type="AlphaFoldDB" id="A0A8J7LH29"/>
<proteinExistence type="predicted"/>
<protein>
    <submittedName>
        <fullName evidence="2">Uncharacterized protein</fullName>
    </submittedName>
</protein>
<keyword evidence="1" id="KW-1133">Transmembrane helix</keyword>